<proteinExistence type="predicted"/>
<protein>
    <submittedName>
        <fullName evidence="2">Putative pknF protein</fullName>
    </submittedName>
</protein>
<evidence type="ECO:0000313" key="3">
    <source>
        <dbReference type="Proteomes" id="UP000189229"/>
    </source>
</evidence>
<dbReference type="AlphaFoldDB" id="A0A1V3WB31"/>
<dbReference type="EMBL" id="MVBM01000013">
    <property type="protein sequence ID" value="OOK64194.1"/>
    <property type="molecule type" value="Genomic_DNA"/>
</dbReference>
<accession>A0A1V3WB31</accession>
<reference evidence="2 3" key="1">
    <citation type="submission" date="2017-02" db="EMBL/GenBank/DDBJ databases">
        <title>Complete genome sequences of Mycobacterium kansasii strains isolated from rhesus macaques.</title>
        <authorList>
            <person name="Panda A."/>
            <person name="Nagaraj S."/>
            <person name="Zhao X."/>
            <person name="Tettelin H."/>
            <person name="Detolla L.J."/>
        </authorList>
    </citation>
    <scope>NUCLEOTIDE SEQUENCE [LARGE SCALE GENOMIC DNA]</scope>
    <source>
        <strain evidence="2 3">11-3813</strain>
    </source>
</reference>
<name>A0A1V3WB31_MYCKA</name>
<organism evidence="2 3">
    <name type="scientific">Mycobacterium kansasii</name>
    <dbReference type="NCBI Taxonomy" id="1768"/>
    <lineage>
        <taxon>Bacteria</taxon>
        <taxon>Bacillati</taxon>
        <taxon>Actinomycetota</taxon>
        <taxon>Actinomycetes</taxon>
        <taxon>Mycobacteriales</taxon>
        <taxon>Mycobacteriaceae</taxon>
        <taxon>Mycobacterium</taxon>
    </lineage>
</organism>
<comment type="caution">
    <text evidence="2">The sequence shown here is derived from an EMBL/GenBank/DDBJ whole genome shotgun (WGS) entry which is preliminary data.</text>
</comment>
<sequence length="159" mass="16735">MAVLIVVGVIGYRMIQNNTAAKPPAAAEPPPAAVLEGTYRVDIDWAKQTENGAPASSSDKTNSSSWWAFRSFCSSTGCVASGTVLDDTNHQVAATPRAQPNSILSTANGSAHPLRVNIRVSGAWAQTGKSARAPRPKSFRGPRSRSLTDPFEAFGPIPS</sequence>
<evidence type="ECO:0000313" key="2">
    <source>
        <dbReference type="EMBL" id="OOK64194.1"/>
    </source>
</evidence>
<feature type="compositionally biased region" description="Basic residues" evidence="1">
    <location>
        <begin position="132"/>
        <end position="143"/>
    </location>
</feature>
<evidence type="ECO:0000256" key="1">
    <source>
        <dbReference type="SAM" id="MobiDB-lite"/>
    </source>
</evidence>
<feature type="region of interest" description="Disordered" evidence="1">
    <location>
        <begin position="125"/>
        <end position="159"/>
    </location>
</feature>
<gene>
    <name evidence="2" type="ORF">BZL30_9194</name>
</gene>
<dbReference type="Proteomes" id="UP000189229">
    <property type="component" value="Unassembled WGS sequence"/>
</dbReference>